<dbReference type="EMBL" id="MSFO01000001">
    <property type="protein sequence ID" value="PLB55605.1"/>
    <property type="molecule type" value="Genomic_DNA"/>
</dbReference>
<evidence type="ECO:0000259" key="9">
    <source>
        <dbReference type="PROSITE" id="PS50048"/>
    </source>
</evidence>
<keyword evidence="5" id="KW-0238">DNA-binding</keyword>
<feature type="compositionally biased region" description="Basic residues" evidence="8">
    <location>
        <begin position="43"/>
        <end position="55"/>
    </location>
</feature>
<keyword evidence="4" id="KW-0805">Transcription regulation</keyword>
<dbReference type="VEuPathDB" id="FungiDB:P170DRAFT_433115"/>
<feature type="region of interest" description="Disordered" evidence="8">
    <location>
        <begin position="42"/>
        <end position="105"/>
    </location>
</feature>
<evidence type="ECO:0000256" key="3">
    <source>
        <dbReference type="ARBA" id="ARBA00022833"/>
    </source>
</evidence>
<dbReference type="GO" id="GO:0005634">
    <property type="term" value="C:nucleus"/>
    <property type="evidence" value="ECO:0007669"/>
    <property type="project" value="UniProtKB-SubCell"/>
</dbReference>
<dbReference type="CDD" id="cd00067">
    <property type="entry name" value="GAL4"/>
    <property type="match status" value="1"/>
</dbReference>
<dbReference type="SUPFAM" id="SSF57701">
    <property type="entry name" value="Zn2/Cys6 DNA-binding domain"/>
    <property type="match status" value="1"/>
</dbReference>
<evidence type="ECO:0000256" key="2">
    <source>
        <dbReference type="ARBA" id="ARBA00022723"/>
    </source>
</evidence>
<comment type="caution">
    <text evidence="10">The sequence shown here is derived from an EMBL/GenBank/DDBJ whole genome shotgun (WGS) entry which is preliminary data.</text>
</comment>
<dbReference type="InterPro" id="IPR001138">
    <property type="entry name" value="Zn2Cys6_DnaBD"/>
</dbReference>
<evidence type="ECO:0000256" key="5">
    <source>
        <dbReference type="ARBA" id="ARBA00023125"/>
    </source>
</evidence>
<keyword evidence="6" id="KW-0804">Transcription</keyword>
<dbReference type="PANTHER" id="PTHR31668">
    <property type="entry name" value="GLUCOSE TRANSPORT TRANSCRIPTION REGULATOR RGT1-RELATED-RELATED"/>
    <property type="match status" value="1"/>
</dbReference>
<gene>
    <name evidence="10" type="ORF">P170DRAFT_433115</name>
</gene>
<dbReference type="RefSeq" id="XP_024710907.1">
    <property type="nucleotide sequence ID" value="XM_024848409.1"/>
</dbReference>
<comment type="subcellular location">
    <subcellularLocation>
        <location evidence="1">Nucleus</location>
    </subcellularLocation>
</comment>
<dbReference type="InterPro" id="IPR036864">
    <property type="entry name" value="Zn2-C6_fun-type_DNA-bd_sf"/>
</dbReference>
<dbReference type="SMART" id="SM00066">
    <property type="entry name" value="GAL4"/>
    <property type="match status" value="1"/>
</dbReference>
<name>A0A2I2GRW0_9EURO</name>
<organism evidence="10 11">
    <name type="scientific">Aspergillus steynii IBT 23096</name>
    <dbReference type="NCBI Taxonomy" id="1392250"/>
    <lineage>
        <taxon>Eukaryota</taxon>
        <taxon>Fungi</taxon>
        <taxon>Dikarya</taxon>
        <taxon>Ascomycota</taxon>
        <taxon>Pezizomycotina</taxon>
        <taxon>Eurotiomycetes</taxon>
        <taxon>Eurotiomycetidae</taxon>
        <taxon>Eurotiales</taxon>
        <taxon>Aspergillaceae</taxon>
        <taxon>Aspergillus</taxon>
        <taxon>Aspergillus subgen. Circumdati</taxon>
    </lineage>
</organism>
<dbReference type="GeneID" id="36556108"/>
<keyword evidence="2" id="KW-0479">Metal-binding</keyword>
<dbReference type="GO" id="GO:0003677">
    <property type="term" value="F:DNA binding"/>
    <property type="evidence" value="ECO:0007669"/>
    <property type="project" value="UniProtKB-KW"/>
</dbReference>
<protein>
    <recommendedName>
        <fullName evidence="9">Zn(2)-C6 fungal-type domain-containing protein</fullName>
    </recommendedName>
</protein>
<dbReference type="CDD" id="cd12148">
    <property type="entry name" value="fungal_TF_MHR"/>
    <property type="match status" value="1"/>
</dbReference>
<reference evidence="10 11" key="1">
    <citation type="submission" date="2016-12" db="EMBL/GenBank/DDBJ databases">
        <title>The genomes of Aspergillus section Nigri reveals drivers in fungal speciation.</title>
        <authorList>
            <consortium name="DOE Joint Genome Institute"/>
            <person name="Vesth T.C."/>
            <person name="Nybo J."/>
            <person name="Theobald S."/>
            <person name="Brandl J."/>
            <person name="Frisvad J.C."/>
            <person name="Nielsen K.F."/>
            <person name="Lyhne E.K."/>
            <person name="Kogle M.E."/>
            <person name="Kuo A."/>
            <person name="Riley R."/>
            <person name="Clum A."/>
            <person name="Nolan M."/>
            <person name="Lipzen A."/>
            <person name="Salamov A."/>
            <person name="Henrissat B."/>
            <person name="Wiebenga A."/>
            <person name="De Vries R.P."/>
            <person name="Grigoriev I.V."/>
            <person name="Mortensen U.H."/>
            <person name="Andersen M.R."/>
            <person name="Baker S.E."/>
        </authorList>
    </citation>
    <scope>NUCLEOTIDE SEQUENCE [LARGE SCALE GENOMIC DNA]</scope>
    <source>
        <strain evidence="10 11">IBT 23096</strain>
    </source>
</reference>
<dbReference type="PROSITE" id="PS50048">
    <property type="entry name" value="ZN2_CY6_FUNGAL_2"/>
    <property type="match status" value="1"/>
</dbReference>
<dbReference type="GO" id="GO:0000981">
    <property type="term" value="F:DNA-binding transcription factor activity, RNA polymerase II-specific"/>
    <property type="evidence" value="ECO:0007669"/>
    <property type="project" value="InterPro"/>
</dbReference>
<evidence type="ECO:0000256" key="4">
    <source>
        <dbReference type="ARBA" id="ARBA00023015"/>
    </source>
</evidence>
<sequence>MRPQLTKRACDECISRKVKCSGAWPCQTCQNGAKRVRCTYLKPARRRGPKVRRRAGGGQDAESPLASSRNTHGSAAADPGAENEQETLGPEHEQPPEPVSDATSDGFVGIISPSTLASVVRLYRQSSYGVWPVVNAPALLRRIESARYDVSTYCLAAALCAATMAQLQLGPVGDEDGGVVDCAAMAAECMRVREETGYRENPDLRSVFVSFFLHVYHAKTNRQNSAMMFIQEAISGARLLRLDAEDATMRRRSPEEDVIENDEILFILLWVSERGYAIHLGLAPSYTTPIRVPSIRGASGNIHVQGLVELARLFATFDGLSVRRRDPGKIGQTAISADSLAETEAALSVLSLSCRTEASSRMADHCITKEWMRTIVWQEALSRQLLSTASYAELLTFKFPALVSRDLLYSLREFTESDLLPLGRDQLLKCFEVANSLADTVLFASSSNRSFQLRPEDYLHALYQKLLPFLDQDPMLKSILRAKTAEALVLAPARLPEIAWQEDMLRGDRLSSKTDA</sequence>
<evidence type="ECO:0000313" key="10">
    <source>
        <dbReference type="EMBL" id="PLB55605.1"/>
    </source>
</evidence>
<dbReference type="GO" id="GO:0009893">
    <property type="term" value="P:positive regulation of metabolic process"/>
    <property type="evidence" value="ECO:0007669"/>
    <property type="project" value="UniProtKB-ARBA"/>
</dbReference>
<evidence type="ECO:0000256" key="7">
    <source>
        <dbReference type="ARBA" id="ARBA00023242"/>
    </source>
</evidence>
<dbReference type="PANTHER" id="PTHR31668:SF18">
    <property type="entry name" value="MALTOSE FERMENTATION REGULATORY PROTEIN MAL13-RELATED"/>
    <property type="match status" value="1"/>
</dbReference>
<dbReference type="Gene3D" id="4.10.240.10">
    <property type="entry name" value="Zn(2)-C6 fungal-type DNA-binding domain"/>
    <property type="match status" value="1"/>
</dbReference>
<accession>A0A2I2GRW0</accession>
<dbReference type="AlphaFoldDB" id="A0A2I2GRW0"/>
<keyword evidence="7" id="KW-0539">Nucleus</keyword>
<evidence type="ECO:0000313" key="11">
    <source>
        <dbReference type="Proteomes" id="UP000234275"/>
    </source>
</evidence>
<keyword evidence="11" id="KW-1185">Reference proteome</keyword>
<dbReference type="GO" id="GO:0008270">
    <property type="term" value="F:zinc ion binding"/>
    <property type="evidence" value="ECO:0007669"/>
    <property type="project" value="InterPro"/>
</dbReference>
<dbReference type="Pfam" id="PF00172">
    <property type="entry name" value="Zn_clus"/>
    <property type="match status" value="1"/>
</dbReference>
<evidence type="ECO:0000256" key="1">
    <source>
        <dbReference type="ARBA" id="ARBA00004123"/>
    </source>
</evidence>
<dbReference type="InterPro" id="IPR050797">
    <property type="entry name" value="Carb_Metab_Trans_Reg"/>
</dbReference>
<keyword evidence="3" id="KW-0862">Zinc</keyword>
<evidence type="ECO:0000256" key="8">
    <source>
        <dbReference type="SAM" id="MobiDB-lite"/>
    </source>
</evidence>
<evidence type="ECO:0000256" key="6">
    <source>
        <dbReference type="ARBA" id="ARBA00023163"/>
    </source>
</evidence>
<dbReference type="OrthoDB" id="434972at2759"/>
<dbReference type="Proteomes" id="UP000234275">
    <property type="component" value="Unassembled WGS sequence"/>
</dbReference>
<feature type="domain" description="Zn(2)-C6 fungal-type" evidence="9">
    <location>
        <begin position="9"/>
        <end position="40"/>
    </location>
</feature>
<proteinExistence type="predicted"/>